<dbReference type="STRING" id="333140.AWW68_17510"/>
<dbReference type="AlphaFoldDB" id="A0A150WZB3"/>
<evidence type="ECO:0000313" key="1">
    <source>
        <dbReference type="EMBL" id="KYG71813.1"/>
    </source>
</evidence>
<reference evidence="1 2" key="1">
    <citation type="submission" date="2016-01" db="EMBL/GenBank/DDBJ databases">
        <title>Genome sequencing of Roseivirga spongicola UST030701-084.</title>
        <authorList>
            <person name="Selvaratnam C."/>
            <person name="Thevarajoo S."/>
            <person name="Goh K.M."/>
            <person name="Ee R."/>
            <person name="Chan K.-G."/>
            <person name="Chong C.S."/>
        </authorList>
    </citation>
    <scope>NUCLEOTIDE SEQUENCE [LARGE SCALE GENOMIC DNA]</scope>
    <source>
        <strain evidence="1 2">UST030701-084</strain>
    </source>
</reference>
<gene>
    <name evidence="1" type="ORF">AWW68_17510</name>
</gene>
<sequence>MSVKYTKHFLSKLEDIFAESDYVLRYEKGNFKSGYCVLKDTRIAIVNKYYTTEGKVNCLIDILKSIDIDHKHLSEKNAKLFMELSQTTLEL</sequence>
<comment type="caution">
    <text evidence="1">The sequence shown here is derived from an EMBL/GenBank/DDBJ whole genome shotgun (WGS) entry which is preliminary data.</text>
</comment>
<accession>A0A150WZB3</accession>
<organism evidence="1 2">
    <name type="scientific">Roseivirga spongicola</name>
    <dbReference type="NCBI Taxonomy" id="333140"/>
    <lineage>
        <taxon>Bacteria</taxon>
        <taxon>Pseudomonadati</taxon>
        <taxon>Bacteroidota</taxon>
        <taxon>Cytophagia</taxon>
        <taxon>Cytophagales</taxon>
        <taxon>Roseivirgaceae</taxon>
        <taxon>Roseivirga</taxon>
    </lineage>
</organism>
<name>A0A150WZB3_9BACT</name>
<dbReference type="Proteomes" id="UP000075606">
    <property type="component" value="Unassembled WGS sequence"/>
</dbReference>
<evidence type="ECO:0000313" key="2">
    <source>
        <dbReference type="Proteomes" id="UP000075606"/>
    </source>
</evidence>
<keyword evidence="2" id="KW-1185">Reference proteome</keyword>
<dbReference type="RefSeq" id="WP_068224826.1">
    <property type="nucleotide sequence ID" value="NZ_CP139724.1"/>
</dbReference>
<protein>
    <submittedName>
        <fullName evidence="1">Uncharacterized protein</fullName>
    </submittedName>
</protein>
<dbReference type="OrthoDB" id="1524666at2"/>
<proteinExistence type="predicted"/>
<dbReference type="EMBL" id="LRPC01000031">
    <property type="protein sequence ID" value="KYG71813.1"/>
    <property type="molecule type" value="Genomic_DNA"/>
</dbReference>